<sequence length="297" mass="34029">MKFCIDDEKVKYFNYINKIRVLFTYCCQEEIVLDGSGDKGEGFAFRSRALIAYRCQEEIVSDETGDKGEGFGPRVSKFQRLKRFRWREAPDPTPSFSQPLRLSSSKINQSLNFEHTHLQFSLKIVTAPPTKSVEANFVRETQTHQNRTFISAFNSPLSLQNPNQPKPIFRTLQIEKKFGFLSVTEFFREKGLLSVPLSFKEKRLRYIQPLHKESSPNRTVEKSVKEIRAPLPSASLSFSKLKDALATSLHAMRHGLKKLIFCANPIVIRSSHVLSPLVLTLVTGFGRLIMTWIQKKS</sequence>
<dbReference type="Proteomes" id="UP001459277">
    <property type="component" value="Unassembled WGS sequence"/>
</dbReference>
<name>A0AAW2BK74_9ROSI</name>
<gene>
    <name evidence="1" type="ORF">SO802_030503</name>
</gene>
<evidence type="ECO:0000313" key="1">
    <source>
        <dbReference type="EMBL" id="KAK9985552.1"/>
    </source>
</evidence>
<comment type="caution">
    <text evidence="1">The sequence shown here is derived from an EMBL/GenBank/DDBJ whole genome shotgun (WGS) entry which is preliminary data.</text>
</comment>
<dbReference type="EMBL" id="JAZDWU010000011">
    <property type="protein sequence ID" value="KAK9985552.1"/>
    <property type="molecule type" value="Genomic_DNA"/>
</dbReference>
<organism evidence="1 2">
    <name type="scientific">Lithocarpus litseifolius</name>
    <dbReference type="NCBI Taxonomy" id="425828"/>
    <lineage>
        <taxon>Eukaryota</taxon>
        <taxon>Viridiplantae</taxon>
        <taxon>Streptophyta</taxon>
        <taxon>Embryophyta</taxon>
        <taxon>Tracheophyta</taxon>
        <taxon>Spermatophyta</taxon>
        <taxon>Magnoliopsida</taxon>
        <taxon>eudicotyledons</taxon>
        <taxon>Gunneridae</taxon>
        <taxon>Pentapetalae</taxon>
        <taxon>rosids</taxon>
        <taxon>fabids</taxon>
        <taxon>Fagales</taxon>
        <taxon>Fagaceae</taxon>
        <taxon>Lithocarpus</taxon>
    </lineage>
</organism>
<protein>
    <submittedName>
        <fullName evidence="1">Uncharacterized protein</fullName>
    </submittedName>
</protein>
<keyword evidence="2" id="KW-1185">Reference proteome</keyword>
<proteinExistence type="predicted"/>
<dbReference type="AlphaFoldDB" id="A0AAW2BK74"/>
<reference evidence="1 2" key="1">
    <citation type="submission" date="2024-01" db="EMBL/GenBank/DDBJ databases">
        <title>A telomere-to-telomere, gap-free genome of sweet tea (Lithocarpus litseifolius).</title>
        <authorList>
            <person name="Zhou J."/>
        </authorList>
    </citation>
    <scope>NUCLEOTIDE SEQUENCE [LARGE SCALE GENOMIC DNA]</scope>
    <source>
        <strain evidence="1">Zhou-2022a</strain>
        <tissue evidence="1">Leaf</tissue>
    </source>
</reference>
<accession>A0AAW2BK74</accession>
<evidence type="ECO:0000313" key="2">
    <source>
        <dbReference type="Proteomes" id="UP001459277"/>
    </source>
</evidence>